<name>A0A5N5CZY7_9PEZI</name>
<reference evidence="1 2" key="1">
    <citation type="journal article" date="2019" name="Sci. Rep.">
        <title>A multi-omics analysis of the grapevine pathogen Lasiodiplodia theobromae reveals that temperature affects the expression of virulence- and pathogenicity-related genes.</title>
        <authorList>
            <person name="Felix C."/>
            <person name="Meneses R."/>
            <person name="Goncalves M.F.M."/>
            <person name="Tilleman L."/>
            <person name="Duarte A.S."/>
            <person name="Jorrin-Novo J.V."/>
            <person name="Van de Peer Y."/>
            <person name="Deforce D."/>
            <person name="Van Nieuwerburgh F."/>
            <person name="Esteves A.C."/>
            <person name="Alves A."/>
        </authorList>
    </citation>
    <scope>NUCLEOTIDE SEQUENCE [LARGE SCALE GENOMIC DNA]</scope>
    <source>
        <strain evidence="1 2">LA-SOL3</strain>
    </source>
</reference>
<accession>A0A5N5CZY7</accession>
<sequence length="278" mass="31175">MADAWAERTLANLPVDDSPDSRRVVELLQSLLNRTTSPQETAESLASLYDPHIKSGRTNTAALWSIYCTAISDIEHDESSFNLLIQTLLSLARLPDVVDNNGQPVKENGNVFWRELPEFPFWLSQGPASPVSPRDMRNNPQKLTRSMRAAKFGALYLREIDRQPIEHTPRGPHDGMRDVGLNTIVDALRWEVESESDVEQARLAVPQAATWIVTAGRSMFQAAKEGFSIGPDCTLDIEMWNLWKRRFGALAGFESADAELRRVAEEAVDEMARIEQEG</sequence>
<dbReference type="InterPro" id="IPR053204">
    <property type="entry name" value="Oxopyrrolidines_Biosynth-assoc"/>
</dbReference>
<dbReference type="AlphaFoldDB" id="A0A5N5CZY7"/>
<keyword evidence="2" id="KW-1185">Reference proteome</keyword>
<dbReference type="PANTHER" id="PTHR38797:SF4">
    <property type="entry name" value="NUCLEAR PORE COMPLEX PROTEIN NUP85"/>
    <property type="match status" value="1"/>
</dbReference>
<protein>
    <submittedName>
        <fullName evidence="1">Uncharacterized protein</fullName>
    </submittedName>
</protein>
<dbReference type="Pfam" id="PF12311">
    <property type="entry name" value="DUF3632"/>
    <property type="match status" value="1"/>
</dbReference>
<comment type="caution">
    <text evidence="1">The sequence shown here is derived from an EMBL/GenBank/DDBJ whole genome shotgun (WGS) entry which is preliminary data.</text>
</comment>
<dbReference type="PANTHER" id="PTHR38797">
    <property type="entry name" value="NUCLEAR PORE COMPLEX PROTEIN NUP85-RELATED"/>
    <property type="match status" value="1"/>
</dbReference>
<proteinExistence type="predicted"/>
<evidence type="ECO:0000313" key="1">
    <source>
        <dbReference type="EMBL" id="KAB2570970.1"/>
    </source>
</evidence>
<dbReference type="InterPro" id="IPR022085">
    <property type="entry name" value="OpdG"/>
</dbReference>
<dbReference type="Proteomes" id="UP000325902">
    <property type="component" value="Unassembled WGS sequence"/>
</dbReference>
<gene>
    <name evidence="1" type="ORF">DBV05_g10344</name>
</gene>
<dbReference type="OrthoDB" id="3350591at2759"/>
<dbReference type="EMBL" id="VCHE01000115">
    <property type="protein sequence ID" value="KAB2570970.1"/>
    <property type="molecule type" value="Genomic_DNA"/>
</dbReference>
<organism evidence="1 2">
    <name type="scientific">Lasiodiplodia theobromae</name>
    <dbReference type="NCBI Taxonomy" id="45133"/>
    <lineage>
        <taxon>Eukaryota</taxon>
        <taxon>Fungi</taxon>
        <taxon>Dikarya</taxon>
        <taxon>Ascomycota</taxon>
        <taxon>Pezizomycotina</taxon>
        <taxon>Dothideomycetes</taxon>
        <taxon>Dothideomycetes incertae sedis</taxon>
        <taxon>Botryosphaeriales</taxon>
        <taxon>Botryosphaeriaceae</taxon>
        <taxon>Lasiodiplodia</taxon>
    </lineage>
</organism>
<evidence type="ECO:0000313" key="2">
    <source>
        <dbReference type="Proteomes" id="UP000325902"/>
    </source>
</evidence>